<keyword evidence="1 2" id="KW-0238">DNA-binding</keyword>
<sequence length="281" mass="32921">MSNDYPYQDTFEIDLQNKGLAKVTINEYTKILSDMFDYLSDFNKGYQKNHKVSNLFNRDIEEYLQMLLDERKINHNTYNKVLSHINVYFNYLFTHQLNSNLPTIDIKGLKHEPKSELDMSWLDKLNTILADANVHFYARMTVLLISKGFKSEEFLQPGFYRLFNQITFSDEEKVFLNLFDKFIEPIQLKQNSQDIFLKQRLSKDPHITSAGLHKYLTPSEKYLGLSLSPSELFKGYVVDFIKKNPDLSDSKLSSQLNLDLSSINYYKGLIKKTNHPCIHQA</sequence>
<organism evidence="4 5">
    <name type="scientific">Apilactobacillus kunkeei</name>
    <dbReference type="NCBI Taxonomy" id="148814"/>
    <lineage>
        <taxon>Bacteria</taxon>
        <taxon>Bacillati</taxon>
        <taxon>Bacillota</taxon>
        <taxon>Bacilli</taxon>
        <taxon>Lactobacillales</taxon>
        <taxon>Lactobacillaceae</taxon>
        <taxon>Apilactobacillus</taxon>
    </lineage>
</organism>
<protein>
    <recommendedName>
        <fullName evidence="3">Core-binding (CB) domain-containing protein</fullName>
    </recommendedName>
</protein>
<evidence type="ECO:0000313" key="5">
    <source>
        <dbReference type="Proteomes" id="UP000067203"/>
    </source>
</evidence>
<evidence type="ECO:0000313" key="4">
    <source>
        <dbReference type="EMBL" id="ALJ31824.1"/>
    </source>
</evidence>
<dbReference type="GO" id="GO:0003677">
    <property type="term" value="F:DNA binding"/>
    <property type="evidence" value="ECO:0007669"/>
    <property type="project" value="UniProtKB-UniRule"/>
</dbReference>
<dbReference type="InterPro" id="IPR010998">
    <property type="entry name" value="Integrase_recombinase_N"/>
</dbReference>
<accession>A0AAC8WCU7</accession>
<evidence type="ECO:0000256" key="1">
    <source>
        <dbReference type="ARBA" id="ARBA00023125"/>
    </source>
</evidence>
<dbReference type="PROSITE" id="PS51900">
    <property type="entry name" value="CB"/>
    <property type="match status" value="1"/>
</dbReference>
<dbReference type="RefSeq" id="WP_034530811.1">
    <property type="nucleotide sequence ID" value="NZ_BAABVW010000113.1"/>
</dbReference>
<dbReference type="Proteomes" id="UP000067203">
    <property type="component" value="Chromosome"/>
</dbReference>
<dbReference type="Pfam" id="PF13495">
    <property type="entry name" value="Phage_int_SAM_4"/>
    <property type="match status" value="1"/>
</dbReference>
<dbReference type="Gene3D" id="1.10.150.130">
    <property type="match status" value="1"/>
</dbReference>
<reference evidence="5" key="1">
    <citation type="submission" date="2015-10" db="EMBL/GenBank/DDBJ databases">
        <title>Bioinformatic analysis of the first complete genome sequence of Lactobacillus kunkeei strain MP2, an Apis mellifera gut isolate.</title>
        <authorList>
            <person name="Asenjo F."/>
            <person name="Olmos A."/>
            <person name="Henriquez-Piskulich P."/>
            <person name="Aldea P."/>
            <person name="Ugalde J.A."/>
            <person name="Trombert A.N."/>
        </authorList>
    </citation>
    <scope>NUCLEOTIDE SEQUENCE [LARGE SCALE GENOMIC DNA]</scope>
    <source>
        <strain evidence="5">MP2</strain>
    </source>
</reference>
<evidence type="ECO:0000256" key="2">
    <source>
        <dbReference type="PROSITE-ProRule" id="PRU01248"/>
    </source>
</evidence>
<dbReference type="InterPro" id="IPR004107">
    <property type="entry name" value="Integrase_SAM-like_N"/>
</dbReference>
<dbReference type="KEGG" id="lku:APS55_06215"/>
<feature type="domain" description="Core-binding (CB)" evidence="3">
    <location>
        <begin position="2"/>
        <end position="93"/>
    </location>
</feature>
<dbReference type="AlphaFoldDB" id="A0AAC8WCU7"/>
<evidence type="ECO:0000259" key="3">
    <source>
        <dbReference type="PROSITE" id="PS51900"/>
    </source>
</evidence>
<gene>
    <name evidence="4" type="ORF">APS55_06215</name>
</gene>
<proteinExistence type="predicted"/>
<name>A0AAC8WCU7_9LACO</name>
<dbReference type="EMBL" id="CP012920">
    <property type="protein sequence ID" value="ALJ31824.1"/>
    <property type="molecule type" value="Genomic_DNA"/>
</dbReference>
<dbReference type="GO" id="GO:0015074">
    <property type="term" value="P:DNA integration"/>
    <property type="evidence" value="ECO:0007669"/>
    <property type="project" value="InterPro"/>
</dbReference>
<dbReference type="InterPro" id="IPR011010">
    <property type="entry name" value="DNA_brk_join_enz"/>
</dbReference>
<dbReference type="SUPFAM" id="SSF56349">
    <property type="entry name" value="DNA breaking-rejoining enzymes"/>
    <property type="match status" value="1"/>
</dbReference>
<dbReference type="InterPro" id="IPR044068">
    <property type="entry name" value="CB"/>
</dbReference>
<reference evidence="4 5" key="2">
    <citation type="journal article" date="2016" name="PeerJ">
        <title>Genome sequencing and analysis of the first complete genome of Lactobacillus kunkeei strain MP2, an Apis mellifera gut isolate.</title>
        <authorList>
            <person name="Asenjo F."/>
            <person name="Olmos A."/>
            <person name="Henriquez-Piskulich P."/>
            <person name="Polanco V."/>
            <person name="Aldea P."/>
            <person name="Ugalde J.A."/>
            <person name="Trombert A.N."/>
        </authorList>
    </citation>
    <scope>NUCLEOTIDE SEQUENCE [LARGE SCALE GENOMIC DNA]</scope>
    <source>
        <strain evidence="4 5">MP2</strain>
    </source>
</reference>